<feature type="binding site" evidence="12">
    <location>
        <position position="312"/>
    </location>
    <ligand>
        <name>K(+)</name>
        <dbReference type="ChEBI" id="CHEBI:29103"/>
    </ligand>
</feature>
<keyword evidence="8 12" id="KW-0630">Potassium</keyword>
<feature type="transmembrane region" description="Helical" evidence="13">
    <location>
        <begin position="131"/>
        <end position="151"/>
    </location>
</feature>
<feature type="transmembrane region" description="Helical" evidence="13">
    <location>
        <begin position="391"/>
        <end position="411"/>
    </location>
</feature>
<keyword evidence="11 13" id="KW-0472">Membrane</keyword>
<evidence type="ECO:0000256" key="1">
    <source>
        <dbReference type="ARBA" id="ARBA00004429"/>
    </source>
</evidence>
<feature type="transmembrane region" description="Helical" evidence="13">
    <location>
        <begin position="237"/>
        <end position="258"/>
    </location>
</feature>
<evidence type="ECO:0000256" key="9">
    <source>
        <dbReference type="ARBA" id="ARBA00022989"/>
    </source>
</evidence>
<dbReference type="GO" id="GO:0005886">
    <property type="term" value="C:plasma membrane"/>
    <property type="evidence" value="ECO:0007669"/>
    <property type="project" value="UniProtKB-SubCell"/>
</dbReference>
<dbReference type="EMBL" id="DVFI01000013">
    <property type="protein sequence ID" value="HIQ62173.1"/>
    <property type="molecule type" value="Genomic_DNA"/>
</dbReference>
<comment type="subcellular location">
    <subcellularLocation>
        <location evidence="1">Cell inner membrane</location>
        <topology evidence="1">Multi-pass membrane protein</topology>
    </subcellularLocation>
</comment>
<keyword evidence="12" id="KW-0479">Metal-binding</keyword>
<evidence type="ECO:0000256" key="8">
    <source>
        <dbReference type="ARBA" id="ARBA00022958"/>
    </source>
</evidence>
<organism evidence="14 15">
    <name type="scientific">Candidatus Avichristensenella intestinipullorum</name>
    <dbReference type="NCBI Taxonomy" id="2840693"/>
    <lineage>
        <taxon>Bacteria</taxon>
        <taxon>Bacillati</taxon>
        <taxon>Bacillota</taxon>
        <taxon>Clostridia</taxon>
        <taxon>Candidatus Avichristensenella</taxon>
    </lineage>
</organism>
<dbReference type="InterPro" id="IPR003445">
    <property type="entry name" value="Cat_transpt"/>
</dbReference>
<evidence type="ECO:0000256" key="11">
    <source>
        <dbReference type="ARBA" id="ARBA00023136"/>
    </source>
</evidence>
<feature type="binding site" evidence="12">
    <location>
        <position position="313"/>
    </location>
    <ligand>
        <name>K(+)</name>
        <dbReference type="ChEBI" id="CHEBI:29103"/>
    </ligand>
</feature>
<feature type="transmembrane region" description="Helical" evidence="13">
    <location>
        <begin position="180"/>
        <end position="199"/>
    </location>
</feature>
<keyword evidence="7 13" id="KW-0812">Transmembrane</keyword>
<evidence type="ECO:0000313" key="14">
    <source>
        <dbReference type="EMBL" id="HIQ62173.1"/>
    </source>
</evidence>
<evidence type="ECO:0000256" key="5">
    <source>
        <dbReference type="ARBA" id="ARBA00022519"/>
    </source>
</evidence>
<comment type="caution">
    <text evidence="14">The sequence shown here is derived from an EMBL/GenBank/DDBJ whole genome shotgun (WGS) entry which is preliminary data.</text>
</comment>
<keyword evidence="10" id="KW-0406">Ion transport</keyword>
<protein>
    <submittedName>
        <fullName evidence="14">TrkH family potassium uptake protein</fullName>
    </submittedName>
</protein>
<keyword evidence="4" id="KW-1003">Cell membrane</keyword>
<keyword evidence="3" id="KW-0813">Transport</keyword>
<dbReference type="Proteomes" id="UP000886819">
    <property type="component" value="Unassembled WGS sequence"/>
</dbReference>
<keyword evidence="6" id="KW-0633">Potassium transport</keyword>
<feature type="binding site" evidence="12">
    <location>
        <position position="109"/>
    </location>
    <ligand>
        <name>K(+)</name>
        <dbReference type="ChEBI" id="CHEBI:29103"/>
    </ligand>
</feature>
<evidence type="ECO:0000256" key="4">
    <source>
        <dbReference type="ARBA" id="ARBA00022475"/>
    </source>
</evidence>
<dbReference type="Pfam" id="PF02386">
    <property type="entry name" value="TrkH"/>
    <property type="match status" value="2"/>
</dbReference>
<feature type="binding site" evidence="12">
    <location>
        <position position="218"/>
    </location>
    <ligand>
        <name>K(+)</name>
        <dbReference type="ChEBI" id="CHEBI:29103"/>
    </ligand>
</feature>
<evidence type="ECO:0000256" key="7">
    <source>
        <dbReference type="ARBA" id="ARBA00022692"/>
    </source>
</evidence>
<dbReference type="PIRSF" id="PIRSF006247">
    <property type="entry name" value="TrkH"/>
    <property type="match status" value="1"/>
</dbReference>
<feature type="transmembrane region" description="Helical" evidence="13">
    <location>
        <begin position="270"/>
        <end position="288"/>
    </location>
</feature>
<dbReference type="GO" id="GO:0046872">
    <property type="term" value="F:metal ion binding"/>
    <property type="evidence" value="ECO:0007669"/>
    <property type="project" value="UniProtKB-KW"/>
</dbReference>
<evidence type="ECO:0000256" key="3">
    <source>
        <dbReference type="ARBA" id="ARBA00022448"/>
    </source>
</evidence>
<proteinExistence type="inferred from homology"/>
<reference evidence="14" key="1">
    <citation type="submission" date="2020-10" db="EMBL/GenBank/DDBJ databases">
        <authorList>
            <person name="Gilroy R."/>
        </authorList>
    </citation>
    <scope>NUCLEOTIDE SEQUENCE</scope>
    <source>
        <strain evidence="14">ChiHile30-977</strain>
    </source>
</reference>
<sequence>MNHRMILFILSRVLLAEAVLLAGSAFVGLLYGESVLLTFGVPVALLLACAAVMWCFKPRSHDFYARDGMVAVSLAWILMSAFGALPFWLSGYMPSYVDCFFETVSGFTTTGASVLPAVEHLPRGLLFWRSFTHWIGGMGVLVFLMAIIPLAGDRSMHLMRAESPGPSVGKLVPRARTSALILYGMYCALTIAQIIFLLAGGMPLFDSVVHTFGTAGTGGFSIKNTSIMAYNSPYAEIVITVFMLLFGVNFSLYYLVLVRRPLEALKSEELQWYLGFFAAVTLLIAFNIRDMYDSFATALRHAAFQTSSIITTTGYATTDFNLWPEFSHALIILVMIVGACAGSTGGGFKVSRVVILVKSIRREVYRMLHPRAVAHIKFEGKSLDTEIVHGVLVYLGLYVIIAMVSALLVALDGYDHTTTVTAVLSALNNVGPGLGEVGPMGNYGLFSAVSKLVLSADMLIGRLEIIPLIVLCTPSVWRRR</sequence>
<feature type="transmembrane region" description="Helical" evidence="13">
    <location>
        <begin position="68"/>
        <end position="89"/>
    </location>
</feature>
<dbReference type="PANTHER" id="PTHR32024:SF2">
    <property type="entry name" value="TRK SYSTEM POTASSIUM UPTAKE PROTEIN TRKG-RELATED"/>
    <property type="match status" value="1"/>
</dbReference>
<evidence type="ECO:0000256" key="13">
    <source>
        <dbReference type="SAM" id="Phobius"/>
    </source>
</evidence>
<evidence type="ECO:0000313" key="15">
    <source>
        <dbReference type="Proteomes" id="UP000886819"/>
    </source>
</evidence>
<gene>
    <name evidence="14" type="ORF">IAA66_01130</name>
</gene>
<evidence type="ECO:0000256" key="12">
    <source>
        <dbReference type="PIRSR" id="PIRSR006247-1"/>
    </source>
</evidence>
<dbReference type="InterPro" id="IPR004772">
    <property type="entry name" value="TrkH"/>
</dbReference>
<evidence type="ECO:0000256" key="10">
    <source>
        <dbReference type="ARBA" id="ARBA00023065"/>
    </source>
</evidence>
<name>A0A9D0YWL7_9FIRM</name>
<feature type="transmembrane region" description="Helical" evidence="13">
    <location>
        <begin position="459"/>
        <end position="477"/>
    </location>
</feature>
<keyword evidence="9 13" id="KW-1133">Transmembrane helix</keyword>
<feature type="binding site" evidence="12">
    <location>
        <position position="429"/>
    </location>
    <ligand>
        <name>K(+)</name>
        <dbReference type="ChEBI" id="CHEBI:29103"/>
    </ligand>
</feature>
<reference evidence="14" key="2">
    <citation type="journal article" date="2021" name="PeerJ">
        <title>Extensive microbial diversity within the chicken gut microbiome revealed by metagenomics and culture.</title>
        <authorList>
            <person name="Gilroy R."/>
            <person name="Ravi A."/>
            <person name="Getino M."/>
            <person name="Pursley I."/>
            <person name="Horton D.L."/>
            <person name="Alikhan N.F."/>
            <person name="Baker D."/>
            <person name="Gharbi K."/>
            <person name="Hall N."/>
            <person name="Watson M."/>
            <person name="Adriaenssens E.M."/>
            <person name="Foster-Nyarko E."/>
            <person name="Jarju S."/>
            <person name="Secka A."/>
            <person name="Antonio M."/>
            <person name="Oren A."/>
            <person name="Chaudhuri R.R."/>
            <person name="La Ragione R."/>
            <person name="Hildebrand F."/>
            <person name="Pallen M.J."/>
        </authorList>
    </citation>
    <scope>NUCLEOTIDE SEQUENCE</scope>
    <source>
        <strain evidence="14">ChiHile30-977</strain>
    </source>
</reference>
<feature type="transmembrane region" description="Helical" evidence="13">
    <location>
        <begin position="329"/>
        <end position="357"/>
    </location>
</feature>
<keyword evidence="5" id="KW-0997">Cell inner membrane</keyword>
<feature type="transmembrane region" description="Helical" evidence="13">
    <location>
        <begin position="34"/>
        <end position="56"/>
    </location>
</feature>
<feature type="binding site" evidence="12">
    <location>
        <position position="430"/>
    </location>
    <ligand>
        <name>K(+)</name>
        <dbReference type="ChEBI" id="CHEBI:29103"/>
    </ligand>
</feature>
<accession>A0A9D0YWL7</accession>
<evidence type="ECO:0000256" key="2">
    <source>
        <dbReference type="ARBA" id="ARBA00009137"/>
    </source>
</evidence>
<feature type="binding site" evidence="12">
    <location>
        <position position="110"/>
    </location>
    <ligand>
        <name>K(+)</name>
        <dbReference type="ChEBI" id="CHEBI:29103"/>
    </ligand>
</feature>
<dbReference type="GO" id="GO:0015379">
    <property type="term" value="F:potassium:chloride symporter activity"/>
    <property type="evidence" value="ECO:0007669"/>
    <property type="project" value="InterPro"/>
</dbReference>
<evidence type="ECO:0000256" key="6">
    <source>
        <dbReference type="ARBA" id="ARBA00022538"/>
    </source>
</evidence>
<dbReference type="PANTHER" id="PTHR32024">
    <property type="entry name" value="TRK SYSTEM POTASSIUM UPTAKE PROTEIN TRKG-RELATED"/>
    <property type="match status" value="1"/>
</dbReference>
<dbReference type="AlphaFoldDB" id="A0A9D0YWL7"/>
<comment type="similarity">
    <text evidence="2">Belongs to the TrkH potassium transport family.</text>
</comment>